<dbReference type="RefSeq" id="WP_133120202.1">
    <property type="nucleotide sequence ID" value="NZ_PISP01000002.1"/>
</dbReference>
<dbReference type="EMBL" id="PISP01000002">
    <property type="protein sequence ID" value="PKD43463.1"/>
    <property type="molecule type" value="Genomic_DNA"/>
</dbReference>
<name>A0A2N0VH15_9BACT</name>
<accession>A0A2N0VH15</accession>
<protein>
    <recommendedName>
        <fullName evidence="4">DUF1795 domain-containing protein</fullName>
    </recommendedName>
</protein>
<evidence type="ECO:0008006" key="4">
    <source>
        <dbReference type="Google" id="ProtNLM"/>
    </source>
</evidence>
<feature type="signal peptide" evidence="1">
    <location>
        <begin position="1"/>
        <end position="21"/>
    </location>
</feature>
<proteinExistence type="predicted"/>
<feature type="chain" id="PRO_5014735226" description="DUF1795 domain-containing protein" evidence="1">
    <location>
        <begin position="22"/>
        <end position="178"/>
    </location>
</feature>
<organism evidence="2 3">
    <name type="scientific">Rhodohalobacter barkolensis</name>
    <dbReference type="NCBI Taxonomy" id="2053187"/>
    <lineage>
        <taxon>Bacteria</taxon>
        <taxon>Pseudomonadati</taxon>
        <taxon>Balneolota</taxon>
        <taxon>Balneolia</taxon>
        <taxon>Balneolales</taxon>
        <taxon>Balneolaceae</taxon>
        <taxon>Rhodohalobacter</taxon>
    </lineage>
</organism>
<dbReference type="AlphaFoldDB" id="A0A2N0VH15"/>
<keyword evidence="3" id="KW-1185">Reference proteome</keyword>
<sequence length="178" mass="20148">MNKYTLNTIIAFILLSTSVDAQSLWTNNEERFAARFPSNPTKVEAATSMGSGYAYQSIEEYSNGGALFTITVTGSIPRNQSVTQLRNYMEESNNEFIRSMGVNPERANNNWTEFGDGRPKLSYDFSFQYEGALLRLKGYWISDDNRIIRVGITIVGELSDQKSNNIIDFLDTFVILHN</sequence>
<evidence type="ECO:0000256" key="1">
    <source>
        <dbReference type="SAM" id="SignalP"/>
    </source>
</evidence>
<gene>
    <name evidence="2" type="ORF">CWD77_07785</name>
</gene>
<dbReference type="Proteomes" id="UP000233398">
    <property type="component" value="Unassembled WGS sequence"/>
</dbReference>
<keyword evidence="1" id="KW-0732">Signal</keyword>
<comment type="caution">
    <text evidence="2">The sequence shown here is derived from an EMBL/GenBank/DDBJ whole genome shotgun (WGS) entry which is preliminary data.</text>
</comment>
<reference evidence="2 3" key="1">
    <citation type="submission" date="2017-11" db="EMBL/GenBank/DDBJ databases">
        <title>Rhodohalobacter 15182 sp. nov., isolated from a salt lake.</title>
        <authorList>
            <person name="Han S."/>
        </authorList>
    </citation>
    <scope>NUCLEOTIDE SEQUENCE [LARGE SCALE GENOMIC DNA]</scope>
    <source>
        <strain evidence="2 3">15182</strain>
    </source>
</reference>
<evidence type="ECO:0000313" key="2">
    <source>
        <dbReference type="EMBL" id="PKD43463.1"/>
    </source>
</evidence>
<evidence type="ECO:0000313" key="3">
    <source>
        <dbReference type="Proteomes" id="UP000233398"/>
    </source>
</evidence>